<dbReference type="EMBL" id="CAUYUJ010001223">
    <property type="protein sequence ID" value="CAK0794844.1"/>
    <property type="molecule type" value="Genomic_DNA"/>
</dbReference>
<comment type="caution">
    <text evidence="2">The sequence shown here is derived from an EMBL/GenBank/DDBJ whole genome shotgun (WGS) entry which is preliminary data.</text>
</comment>
<feature type="non-terminal residue" evidence="2">
    <location>
        <position position="1"/>
    </location>
</feature>
<dbReference type="Proteomes" id="UP001189429">
    <property type="component" value="Unassembled WGS sequence"/>
</dbReference>
<feature type="compositionally biased region" description="Polar residues" evidence="1">
    <location>
        <begin position="175"/>
        <end position="184"/>
    </location>
</feature>
<evidence type="ECO:0000256" key="1">
    <source>
        <dbReference type="SAM" id="MobiDB-lite"/>
    </source>
</evidence>
<feature type="region of interest" description="Disordered" evidence="1">
    <location>
        <begin position="165"/>
        <end position="184"/>
    </location>
</feature>
<reference evidence="2" key="1">
    <citation type="submission" date="2023-10" db="EMBL/GenBank/DDBJ databases">
        <authorList>
            <person name="Chen Y."/>
            <person name="Shah S."/>
            <person name="Dougan E. K."/>
            <person name="Thang M."/>
            <person name="Chan C."/>
        </authorList>
    </citation>
    <scope>NUCLEOTIDE SEQUENCE [LARGE SCALE GENOMIC DNA]</scope>
</reference>
<keyword evidence="3" id="KW-1185">Reference proteome</keyword>
<evidence type="ECO:0000313" key="2">
    <source>
        <dbReference type="EMBL" id="CAK0794844.1"/>
    </source>
</evidence>
<protein>
    <submittedName>
        <fullName evidence="2">Uncharacterized protein</fullName>
    </submittedName>
</protein>
<accession>A0ABN9PPK4</accession>
<proteinExistence type="predicted"/>
<organism evidence="2 3">
    <name type="scientific">Prorocentrum cordatum</name>
    <dbReference type="NCBI Taxonomy" id="2364126"/>
    <lineage>
        <taxon>Eukaryota</taxon>
        <taxon>Sar</taxon>
        <taxon>Alveolata</taxon>
        <taxon>Dinophyceae</taxon>
        <taxon>Prorocentrales</taxon>
        <taxon>Prorocentraceae</taxon>
        <taxon>Prorocentrum</taxon>
    </lineage>
</organism>
<name>A0ABN9PPK4_9DINO</name>
<gene>
    <name evidence="2" type="ORF">PCOR1329_LOCUS4701</name>
</gene>
<sequence length="184" mass="20140">ANVNSTMAAFTKLMEFLDLPDDAEIPTEVMAVCDSIYVSVRGFGALVNIQVGIDTEFDFVKDAMALRKAAEKTVAQSVLHDVGTTLNRNPFLSDKMDICKGTRWALSDFTEQSNFGAIINCVTDVPGWNNLYSGVLPSCVCAGLDEMTRHETKLLYDMLTNAAKGNDEEGESPDVRTSAQTLYH</sequence>
<evidence type="ECO:0000313" key="3">
    <source>
        <dbReference type="Proteomes" id="UP001189429"/>
    </source>
</evidence>